<evidence type="ECO:0000313" key="14">
    <source>
        <dbReference type="Proteomes" id="UP000183868"/>
    </source>
</evidence>
<feature type="transmembrane region" description="Helical" evidence="10">
    <location>
        <begin position="232"/>
        <end position="257"/>
    </location>
</feature>
<evidence type="ECO:0000313" key="12">
    <source>
        <dbReference type="EMBL" id="EHO39767.1"/>
    </source>
</evidence>
<dbReference type="EMBL" id="CP018099">
    <property type="protein sequence ID" value="APF19647.1"/>
    <property type="molecule type" value="Genomic_DNA"/>
</dbReference>
<dbReference type="eggNOG" id="COG0168">
    <property type="taxonomic scope" value="Bacteria"/>
</dbReference>
<name>H1XXU4_CALAY</name>
<keyword evidence="4" id="KW-0633">Potassium transport</keyword>
<keyword evidence="5 10" id="KW-0812">Transmembrane</keyword>
<keyword evidence="7 10" id="KW-1133">Transmembrane helix</keyword>
<dbReference type="PANTHER" id="PTHR32024:SF1">
    <property type="entry name" value="KTR SYSTEM POTASSIUM UPTAKE PROTEIN B"/>
    <property type="match status" value="1"/>
</dbReference>
<feature type="transmembrane region" description="Helical" evidence="10">
    <location>
        <begin position="469"/>
        <end position="487"/>
    </location>
</feature>
<dbReference type="InParanoid" id="H1XXU4"/>
<reference evidence="11 14" key="2">
    <citation type="submission" date="2016-11" db="EMBL/GenBank/DDBJ databases">
        <title>Genomic analysis of Caldithrix abyssi and proposal of a novel bacterial phylum Caldithrichaeota.</title>
        <authorList>
            <person name="Kublanov I."/>
            <person name="Sigalova O."/>
            <person name="Gavrilov S."/>
            <person name="Lebedinsky A."/>
            <person name="Ivanova N."/>
            <person name="Daum C."/>
            <person name="Reddy T."/>
            <person name="Klenk H.P."/>
            <person name="Goker M."/>
            <person name="Reva O."/>
            <person name="Miroshnichenko M."/>
            <person name="Kyprides N."/>
            <person name="Woyke T."/>
            <person name="Gelfand M."/>
        </authorList>
    </citation>
    <scope>NUCLEOTIDE SEQUENCE [LARGE SCALE GENOMIC DNA]</scope>
    <source>
        <strain evidence="11 14">LF13</strain>
    </source>
</reference>
<reference evidence="12 13" key="1">
    <citation type="submission" date="2011-09" db="EMBL/GenBank/DDBJ databases">
        <title>The permanent draft genome of Caldithrix abyssi DSM 13497.</title>
        <authorList>
            <consortium name="US DOE Joint Genome Institute (JGI-PGF)"/>
            <person name="Lucas S."/>
            <person name="Han J."/>
            <person name="Lapidus A."/>
            <person name="Bruce D."/>
            <person name="Goodwin L."/>
            <person name="Pitluck S."/>
            <person name="Peters L."/>
            <person name="Kyrpides N."/>
            <person name="Mavromatis K."/>
            <person name="Ivanova N."/>
            <person name="Mikhailova N."/>
            <person name="Chertkov O."/>
            <person name="Detter J.C."/>
            <person name="Tapia R."/>
            <person name="Han C."/>
            <person name="Land M."/>
            <person name="Hauser L."/>
            <person name="Markowitz V."/>
            <person name="Cheng J.-F."/>
            <person name="Hugenholtz P."/>
            <person name="Woyke T."/>
            <person name="Wu D."/>
            <person name="Spring S."/>
            <person name="Brambilla E."/>
            <person name="Klenk H.-P."/>
            <person name="Eisen J.A."/>
        </authorList>
    </citation>
    <scope>NUCLEOTIDE SEQUENCE [LARGE SCALE GENOMIC DNA]</scope>
    <source>
        <strain evidence="12 13">DSM 13497</strain>
    </source>
</reference>
<dbReference type="Pfam" id="PF02386">
    <property type="entry name" value="TrkH"/>
    <property type="match status" value="1"/>
</dbReference>
<dbReference type="PaxDb" id="880073-Calab_0113"/>
<feature type="transmembrane region" description="Helical" evidence="10">
    <location>
        <begin position="564"/>
        <end position="584"/>
    </location>
</feature>
<dbReference type="AlphaFoldDB" id="H1XXU4"/>
<keyword evidence="3" id="KW-1003">Cell membrane</keyword>
<dbReference type="GO" id="GO:0015379">
    <property type="term" value="F:potassium:chloride symporter activity"/>
    <property type="evidence" value="ECO:0007669"/>
    <property type="project" value="InterPro"/>
</dbReference>
<evidence type="ECO:0000256" key="8">
    <source>
        <dbReference type="ARBA" id="ARBA00023065"/>
    </source>
</evidence>
<dbReference type="RefSeq" id="WP_006926640.1">
    <property type="nucleotide sequence ID" value="NZ_CM001402.1"/>
</dbReference>
<evidence type="ECO:0000256" key="6">
    <source>
        <dbReference type="ARBA" id="ARBA00022958"/>
    </source>
</evidence>
<evidence type="ECO:0000256" key="4">
    <source>
        <dbReference type="ARBA" id="ARBA00022538"/>
    </source>
</evidence>
<keyword evidence="6" id="KW-0630">Potassium</keyword>
<dbReference type="NCBIfam" id="TIGR00933">
    <property type="entry name" value="2a38"/>
    <property type="match status" value="1"/>
</dbReference>
<dbReference type="PANTHER" id="PTHR32024">
    <property type="entry name" value="TRK SYSTEM POTASSIUM UPTAKE PROTEIN TRKG-RELATED"/>
    <property type="match status" value="1"/>
</dbReference>
<comment type="subcellular location">
    <subcellularLocation>
        <location evidence="1">Cell membrane</location>
        <topology evidence="1">Multi-pass membrane protein</topology>
    </subcellularLocation>
</comment>
<gene>
    <name evidence="11" type="ORF">Cabys_2899</name>
    <name evidence="12" type="ORF">Calab_0113</name>
</gene>
<feature type="transmembrane region" description="Helical" evidence="10">
    <location>
        <begin position="29"/>
        <end position="55"/>
    </location>
</feature>
<dbReference type="InterPro" id="IPR003445">
    <property type="entry name" value="Cat_transpt"/>
</dbReference>
<evidence type="ECO:0000256" key="10">
    <source>
        <dbReference type="SAM" id="Phobius"/>
    </source>
</evidence>
<dbReference type="InterPro" id="IPR004772">
    <property type="entry name" value="TrkH"/>
</dbReference>
<feature type="transmembrane region" description="Helical" evidence="10">
    <location>
        <begin position="137"/>
        <end position="157"/>
    </location>
</feature>
<dbReference type="Gene3D" id="1.20.120.350">
    <property type="entry name" value="Voltage-gated potassium channels. Chain C"/>
    <property type="match status" value="1"/>
</dbReference>
<dbReference type="OrthoDB" id="9810952at2"/>
<evidence type="ECO:0000313" key="11">
    <source>
        <dbReference type="EMBL" id="APF19647.1"/>
    </source>
</evidence>
<evidence type="ECO:0000256" key="3">
    <source>
        <dbReference type="ARBA" id="ARBA00022475"/>
    </source>
</evidence>
<evidence type="ECO:0000256" key="9">
    <source>
        <dbReference type="ARBA" id="ARBA00023136"/>
    </source>
</evidence>
<feature type="transmembrane region" description="Helical" evidence="10">
    <location>
        <begin position="389"/>
        <end position="412"/>
    </location>
</feature>
<dbReference type="KEGG" id="caby:Cabys_2899"/>
<keyword evidence="9 10" id="KW-0472">Membrane</keyword>
<dbReference type="GO" id="GO:0005886">
    <property type="term" value="C:plasma membrane"/>
    <property type="evidence" value="ECO:0007669"/>
    <property type="project" value="UniProtKB-SubCell"/>
</dbReference>
<feature type="transmembrane region" description="Helical" evidence="10">
    <location>
        <begin position="97"/>
        <end position="117"/>
    </location>
</feature>
<feature type="transmembrane region" description="Helical" evidence="10">
    <location>
        <begin position="508"/>
        <end position="528"/>
    </location>
</feature>
<evidence type="ECO:0000256" key="5">
    <source>
        <dbReference type="ARBA" id="ARBA00022692"/>
    </source>
</evidence>
<dbReference type="InterPro" id="IPR027359">
    <property type="entry name" value="Volt_channel_dom_sf"/>
</dbReference>
<dbReference type="EMBL" id="CM001402">
    <property type="protein sequence ID" value="EHO39767.1"/>
    <property type="molecule type" value="Genomic_DNA"/>
</dbReference>
<evidence type="ECO:0000313" key="13">
    <source>
        <dbReference type="Proteomes" id="UP000004671"/>
    </source>
</evidence>
<evidence type="ECO:0000256" key="7">
    <source>
        <dbReference type="ARBA" id="ARBA00022989"/>
    </source>
</evidence>
<proteinExistence type="predicted"/>
<protein>
    <submittedName>
        <fullName evidence="11">Cation transport protein</fullName>
    </submittedName>
    <submittedName>
        <fullName evidence="12">Potassium uptake protein, TrkH family</fullName>
    </submittedName>
</protein>
<keyword evidence="8" id="KW-0406">Ion transport</keyword>
<dbReference type="STRING" id="880073.Cabys_2899"/>
<feature type="transmembrane region" description="Helical" evidence="10">
    <location>
        <begin position="286"/>
        <end position="306"/>
    </location>
</feature>
<feature type="transmembrane region" description="Helical" evidence="10">
    <location>
        <begin position="67"/>
        <end position="85"/>
    </location>
</feature>
<keyword evidence="2" id="KW-0813">Transport</keyword>
<feature type="transmembrane region" description="Helical" evidence="10">
    <location>
        <begin position="169"/>
        <end position="187"/>
    </location>
</feature>
<evidence type="ECO:0000256" key="1">
    <source>
        <dbReference type="ARBA" id="ARBA00004651"/>
    </source>
</evidence>
<dbReference type="Proteomes" id="UP000004671">
    <property type="component" value="Chromosome"/>
</dbReference>
<accession>H1XXU4</accession>
<dbReference type="Proteomes" id="UP000183868">
    <property type="component" value="Chromosome"/>
</dbReference>
<organism evidence="12 13">
    <name type="scientific">Caldithrix abyssi DSM 13497</name>
    <dbReference type="NCBI Taxonomy" id="880073"/>
    <lineage>
        <taxon>Bacteria</taxon>
        <taxon>Pseudomonadati</taxon>
        <taxon>Calditrichota</taxon>
        <taxon>Calditrichia</taxon>
        <taxon>Calditrichales</taxon>
        <taxon>Calditrichaceae</taxon>
        <taxon>Caldithrix</taxon>
    </lineage>
</organism>
<feature type="transmembrane region" description="Helical" evidence="10">
    <location>
        <begin position="347"/>
        <end position="368"/>
    </location>
</feature>
<dbReference type="HOGENOM" id="CLU_026429_3_1_0"/>
<keyword evidence="13" id="KW-1185">Reference proteome</keyword>
<sequence>MEQEEPRIEGLKAFWNTLKIRFYEVSDKVIHAVNISLFFVSIAALVSLALEYGFYISPQMEQIIERVNIVIVLYYVLQYFVKLLFTLEKLEYIRTHWFESALVLLIITEASLVLHELGLSQFQNYLVDLNVKALTRLTIVGAQVVIILTIISGAVRLNRRIAYLRFHPAQTLMLSFFIVIVLGTLLLKLPRAVAPGHQLSWLDSLFTATSATCVTGLIVVDTGTHFSMLGQLIILTLIQIGGLGIMTISSFFALFLGRGMAIRERIMLQEMLNVERLDAITRLVKGVILITFLMEALGVVLLFFSWDLPQWSVGQRLYHSVFHSVSAFCNAGFSLNSDSLMSFNQNYPVMLTIALLIIVGGLGFVVMIDLTRGRIFEYSPKKRVHRYSVHTRLVLIITGVLLIAGTVLFLLIEPFEGSWTFKALNAFFCSVTARTAGFNTVDIGHLTTSSALLLMLLMFIGASPGSTGGGIKTTTLGILIASFISIIRGKTRIELFRRSISFTILNRALVVFAFAISFIMLSSFLLSLTEQADFLNLLFEEISAFGTVGLSRGITAGLSSWGKLIIIVSMFVGRVGVLTLAFAITTPREHLRVEYPEEKNVMVG</sequence>
<evidence type="ECO:0000256" key="2">
    <source>
        <dbReference type="ARBA" id="ARBA00022448"/>
    </source>
</evidence>